<dbReference type="RefSeq" id="WP_252851244.1">
    <property type="nucleotide sequence ID" value="NZ_JAMXLR010000020.1"/>
</dbReference>
<evidence type="ECO:0000313" key="2">
    <source>
        <dbReference type="Proteomes" id="UP001155241"/>
    </source>
</evidence>
<accession>A0A9X2F6H6</accession>
<comment type="caution">
    <text evidence="1">The sequence shown here is derived from an EMBL/GenBank/DDBJ whole genome shotgun (WGS) entry which is preliminary data.</text>
</comment>
<keyword evidence="2" id="KW-1185">Reference proteome</keyword>
<sequence>MDEEELAQKLSYQMRRNDVQRRRFYGHEPQAIGKVLAKVVINNRYACGESNAALEEAWAKIVGQAFAARSQPTGIKRGKFEVTVAHSAISQELTFDQRRIVSELQKSFPEIKITGVRYRVGTIG</sequence>
<gene>
    <name evidence="1" type="ORF">NG895_04440</name>
</gene>
<dbReference type="PANTHER" id="PTHR36456:SF1">
    <property type="entry name" value="UPF0232 PROTEIN SCO3875"/>
    <property type="match status" value="1"/>
</dbReference>
<name>A0A9X2F6H6_9BACT</name>
<dbReference type="InterPro" id="IPR007922">
    <property type="entry name" value="DciA-like"/>
</dbReference>
<proteinExistence type="predicted"/>
<protein>
    <submittedName>
        <fullName evidence="1">DUF721 domain-containing protein</fullName>
    </submittedName>
</protein>
<reference evidence="1" key="1">
    <citation type="submission" date="2022-06" db="EMBL/GenBank/DDBJ databases">
        <title>Aeoliella straminimaris, a novel planctomycete from sediments.</title>
        <authorList>
            <person name="Vitorino I.R."/>
            <person name="Lage O.M."/>
        </authorList>
    </citation>
    <scope>NUCLEOTIDE SEQUENCE</scope>
    <source>
        <strain evidence="1">ICT_H6.2</strain>
    </source>
</reference>
<dbReference type="EMBL" id="JAMXLR010000020">
    <property type="protein sequence ID" value="MCO6043145.1"/>
    <property type="molecule type" value="Genomic_DNA"/>
</dbReference>
<dbReference type="Pfam" id="PF05258">
    <property type="entry name" value="DciA"/>
    <property type="match status" value="1"/>
</dbReference>
<dbReference type="AlphaFoldDB" id="A0A9X2F6H6"/>
<evidence type="ECO:0000313" key="1">
    <source>
        <dbReference type="EMBL" id="MCO6043145.1"/>
    </source>
</evidence>
<organism evidence="1 2">
    <name type="scientific">Aeoliella straminimaris</name>
    <dbReference type="NCBI Taxonomy" id="2954799"/>
    <lineage>
        <taxon>Bacteria</taxon>
        <taxon>Pseudomonadati</taxon>
        <taxon>Planctomycetota</taxon>
        <taxon>Planctomycetia</taxon>
        <taxon>Pirellulales</taxon>
        <taxon>Lacipirellulaceae</taxon>
        <taxon>Aeoliella</taxon>
    </lineage>
</organism>
<dbReference type="PANTHER" id="PTHR36456">
    <property type="entry name" value="UPF0232 PROTEIN SCO3875"/>
    <property type="match status" value="1"/>
</dbReference>
<dbReference type="Proteomes" id="UP001155241">
    <property type="component" value="Unassembled WGS sequence"/>
</dbReference>